<dbReference type="Proteomes" id="UP000006263">
    <property type="component" value="Unassembled WGS sequence"/>
</dbReference>
<dbReference type="OrthoDB" id="5762464at2"/>
<feature type="domain" description="Flagellar hook-length control protein-like C-terminal" evidence="1">
    <location>
        <begin position="779"/>
        <end position="855"/>
    </location>
</feature>
<comment type="caution">
    <text evidence="2">The sequence shown here is derived from an EMBL/GenBank/DDBJ whole genome shotgun (WGS) entry which is preliminary data.</text>
</comment>
<organism evidence="2 3">
    <name type="scientific">Paraglaciecola mesophila KMM 241</name>
    <dbReference type="NCBI Taxonomy" id="1128912"/>
    <lineage>
        <taxon>Bacteria</taxon>
        <taxon>Pseudomonadati</taxon>
        <taxon>Pseudomonadota</taxon>
        <taxon>Gammaproteobacteria</taxon>
        <taxon>Alteromonadales</taxon>
        <taxon>Alteromonadaceae</taxon>
        <taxon>Paraglaciecola</taxon>
    </lineage>
</organism>
<protein>
    <recommendedName>
        <fullName evidence="1">Flagellar hook-length control protein-like C-terminal domain-containing protein</fullName>
    </recommendedName>
</protein>
<dbReference type="AlphaFoldDB" id="K6ZNY3"/>
<dbReference type="InterPro" id="IPR038610">
    <property type="entry name" value="FliK-like_C_sf"/>
</dbReference>
<evidence type="ECO:0000259" key="1">
    <source>
        <dbReference type="Pfam" id="PF02120"/>
    </source>
</evidence>
<evidence type="ECO:0000313" key="2">
    <source>
        <dbReference type="EMBL" id="GAC25065.1"/>
    </source>
</evidence>
<name>K6ZNY3_9ALTE</name>
<dbReference type="InterPro" id="IPR021136">
    <property type="entry name" value="Flagellar_hook_control-like_C"/>
</dbReference>
<reference evidence="2 3" key="1">
    <citation type="journal article" date="2017" name="Antonie Van Leeuwenhoek">
        <title>Rhizobium rhizosphaerae sp. nov., a novel species isolated from rice rhizosphere.</title>
        <authorList>
            <person name="Zhao J.J."/>
            <person name="Zhang J."/>
            <person name="Zhang R.J."/>
            <person name="Zhang C.W."/>
            <person name="Yin H.Q."/>
            <person name="Zhang X.X."/>
        </authorList>
    </citation>
    <scope>NUCLEOTIDE SEQUENCE [LARGE SCALE GENOMIC DNA]</scope>
    <source>
        <strain evidence="2 3">KMM 241</strain>
    </source>
</reference>
<dbReference type="eggNOG" id="ENOG50314U2">
    <property type="taxonomic scope" value="Bacteria"/>
</dbReference>
<evidence type="ECO:0000313" key="3">
    <source>
        <dbReference type="Proteomes" id="UP000006263"/>
    </source>
</evidence>
<gene>
    <name evidence="2" type="ORF">GMES_2775</name>
</gene>
<dbReference type="EMBL" id="BAEP01000054">
    <property type="protein sequence ID" value="GAC25065.1"/>
    <property type="molecule type" value="Genomic_DNA"/>
</dbReference>
<sequence length="873" mass="93284">MSDSPPISSTQTAQATQKAKVAASTSGLSSEAVVKQVSPALVTVSSTAQGQPVPLATSEIKGHLDPKQRYNVSVTSDVANTATSSKATSTKAISQASTAASLLAAQVSTGSQPAVGTQPAVGSQQAVGTQQAINTPVLVFTSTHTANTSQINATINSQQLERILSLPPSQIQAARIPPTLLTSQAQVVAIDAKFTTLKFISSAAQQSSSVSLSISAPAPNPLRNGEILNVQLKPVGNQWQIILNSHNSGSQGIIAKATNDQISPVLKQMLVDAASKMPAQGNTLHPRQNALNPNQSSPHIAIDSKTLSRVLTSTPAVIREANIGAIISQPNLNAEQNIKNNFILMASLQSTPAAKLRLAISTDGGAVIQNTDMLHTATTKPAAQINITEKNISSILSLLKTLNVPVDPQTQRALLHIASNSADKSAAAIIDPMKNLPIDKKDSELRSSNQPIDRSQSHISKLAVSAASSFRQGINQFLNNITGEQQVTAKAINPAAANTILPSSSKPESTSKFTAIHSTDSTTAKTTAIGSQHETSVNNEQVEKANIVVPQMTTKVKAQAIEVLHSLLRVVQARAEQPSESLTRIASALNDTQFIEEPGVKALKENVLELIKKNVPQGKEQDANQIRQLLTNQALSLSATQIVSPVAGQGMLSGLVTLIQISLASRFARNQPHQSEKLSQGINSLFSSEASAVSGKTNNSAPVNPKGLNEFAQLEQKHQILREISRLFAGHQSSKIGNAEQLLQGQDSFYYTLPSAFGNKLHDIELLVRRESESSKDGKENENDNNRIWHLTMKLSAGDLGELLTKAKLRQGTLELDFYTSNEQTKHQVMNYLPLFNKRLTALGIEVTKTQCQLGKIPDTLRQRPYHLLQTKV</sequence>
<dbReference type="RefSeq" id="WP_006993216.1">
    <property type="nucleotide sequence ID" value="NZ_BAEP01000054.1"/>
</dbReference>
<proteinExistence type="predicted"/>
<dbReference type="Gene3D" id="3.30.750.140">
    <property type="match status" value="1"/>
</dbReference>
<accession>K6ZNY3</accession>
<dbReference type="Pfam" id="PF02120">
    <property type="entry name" value="Flg_hook"/>
    <property type="match status" value="1"/>
</dbReference>